<dbReference type="InterPro" id="IPR000644">
    <property type="entry name" value="CBS_dom"/>
</dbReference>
<evidence type="ECO:0000256" key="3">
    <source>
        <dbReference type="ARBA" id="ARBA00022692"/>
    </source>
</evidence>
<dbReference type="InterPro" id="IPR050368">
    <property type="entry name" value="ClC-type_chloride_channel"/>
</dbReference>
<dbReference type="InterPro" id="IPR014743">
    <property type="entry name" value="Cl-channel_core"/>
</dbReference>
<dbReference type="SUPFAM" id="SSF54631">
    <property type="entry name" value="CBS-domain pair"/>
    <property type="match status" value="1"/>
</dbReference>
<feature type="region of interest" description="Disordered" evidence="11">
    <location>
        <begin position="1"/>
        <end position="37"/>
    </location>
</feature>
<gene>
    <name evidence="14" type="ORF">FBZ90_10463</name>
</gene>
<evidence type="ECO:0000256" key="2">
    <source>
        <dbReference type="ARBA" id="ARBA00022448"/>
    </source>
</evidence>
<keyword evidence="2" id="KW-0813">Transport</keyword>
<dbReference type="CDD" id="cd00400">
    <property type="entry name" value="Voltage_gated_ClC"/>
    <property type="match status" value="1"/>
</dbReference>
<feature type="transmembrane region" description="Helical" evidence="12">
    <location>
        <begin position="334"/>
        <end position="358"/>
    </location>
</feature>
<keyword evidence="9" id="KW-0407">Ion channel</keyword>
<dbReference type="Pfam" id="PF00571">
    <property type="entry name" value="CBS"/>
    <property type="match status" value="2"/>
</dbReference>
<sequence length="638" mass="66559">MANDLLLGGQSGEARSAAPQEATKTPQDPVTQDHVPQDHVLGDFSADRRLLMLMAMAGVVGAAGAAAAWVLLRLIDLATNLFYFGRLSTTPAVIAQSVWGSFMPLVPVVGCLIIGLMARYGSEKIRGHGIPEAMEAILVGRSRIQPKVALLKPLSSAISIGSGGPFGAEGPIIMTGGAIGSLFAQFFHLTDAERKTLLVAGAAAGMSATFGTPVAAMLLAVELLLFEWKPRSFIPVAIAAAVAAACRPALLGAGPLFPLADSAALPATGLALCALLGVLAGLGSGLLTSLVYGFEDLFGRLPLHWMWWPMIGGVFIGLGGLIDPRALGVGYDNIAGLLHGQIPPASALTLVAVKAVIWSVALGSGTSGGVLAPLLMMGGALGAMFGAVAPVGEAGEWALVGMAAMMGGTMRAPLTAMIFALELSHDVGALLPLAIACALSHGTTVLLLKRSILTEKVARRGHHIVREYAVDPFETMRVAQVMAQPVDTLPAAMPLTDALAFFTEAEEEGQAPRARHRSYPVVDADGQVVGMASRTDALRWARDGQWDKDGARGEGWTLGDQCAHGSLAVAYDDELVGRVADRMGATDHSRLPVLSRDSGRLVGLVAQRDLLAVRHLSLRQEQRREALLSLPLGARRTS</sequence>
<dbReference type="InterPro" id="IPR046342">
    <property type="entry name" value="CBS_dom_sf"/>
</dbReference>
<evidence type="ECO:0000259" key="13">
    <source>
        <dbReference type="PROSITE" id="PS51371"/>
    </source>
</evidence>
<dbReference type="Proteomes" id="UP000315751">
    <property type="component" value="Unassembled WGS sequence"/>
</dbReference>
<dbReference type="SUPFAM" id="SSF81340">
    <property type="entry name" value="Clc chloride channel"/>
    <property type="match status" value="1"/>
</dbReference>
<dbReference type="AlphaFoldDB" id="A0A560HBE7"/>
<evidence type="ECO:0000256" key="8">
    <source>
        <dbReference type="ARBA" id="ARBA00023214"/>
    </source>
</evidence>
<dbReference type="GO" id="GO:0034707">
    <property type="term" value="C:chloride channel complex"/>
    <property type="evidence" value="ECO:0007669"/>
    <property type="project" value="UniProtKB-KW"/>
</dbReference>
<evidence type="ECO:0000256" key="11">
    <source>
        <dbReference type="SAM" id="MobiDB-lite"/>
    </source>
</evidence>
<reference evidence="14 15" key="1">
    <citation type="submission" date="2019-06" db="EMBL/GenBank/DDBJ databases">
        <title>Genomic Encyclopedia of Type Strains, Phase IV (KMG-V): Genome sequencing to study the core and pangenomes of soil and plant-associated prokaryotes.</title>
        <authorList>
            <person name="Whitman W."/>
        </authorList>
    </citation>
    <scope>NUCLEOTIDE SEQUENCE [LARGE SCALE GENOMIC DNA]</scope>
    <source>
        <strain evidence="14 15">BR 11622</strain>
    </source>
</reference>
<name>A0A560HBE7_9PROT</name>
<keyword evidence="4 12" id="KW-1133">Transmembrane helix</keyword>
<keyword evidence="15" id="KW-1185">Reference proteome</keyword>
<dbReference type="Gene3D" id="1.10.3080.10">
    <property type="entry name" value="Clc chloride channel"/>
    <property type="match status" value="1"/>
</dbReference>
<dbReference type="PANTHER" id="PTHR43427">
    <property type="entry name" value="CHLORIDE CHANNEL PROTEIN CLC-E"/>
    <property type="match status" value="1"/>
</dbReference>
<dbReference type="Pfam" id="PF00654">
    <property type="entry name" value="Voltage_CLC"/>
    <property type="match status" value="1"/>
</dbReference>
<evidence type="ECO:0000256" key="5">
    <source>
        <dbReference type="ARBA" id="ARBA00023065"/>
    </source>
</evidence>
<protein>
    <submittedName>
        <fullName evidence="14">H+/Cl-antiporter ClcA</fullName>
    </submittedName>
</protein>
<organism evidence="14 15">
    <name type="scientific">Nitrospirillum amazonense</name>
    <dbReference type="NCBI Taxonomy" id="28077"/>
    <lineage>
        <taxon>Bacteria</taxon>
        <taxon>Pseudomonadati</taxon>
        <taxon>Pseudomonadota</taxon>
        <taxon>Alphaproteobacteria</taxon>
        <taxon>Rhodospirillales</taxon>
        <taxon>Azospirillaceae</taxon>
        <taxon>Nitrospirillum</taxon>
    </lineage>
</organism>
<keyword evidence="6 12" id="KW-0472">Membrane</keyword>
<feature type="domain" description="CBS" evidence="13">
    <location>
        <begin position="482"/>
        <end position="548"/>
    </location>
</feature>
<dbReference type="EMBL" id="VITR01000004">
    <property type="protein sequence ID" value="TWB43676.1"/>
    <property type="molecule type" value="Genomic_DNA"/>
</dbReference>
<keyword evidence="8" id="KW-0868">Chloride</keyword>
<feature type="transmembrane region" description="Helical" evidence="12">
    <location>
        <begin position="197"/>
        <end position="221"/>
    </location>
</feature>
<dbReference type="Gene3D" id="3.10.580.10">
    <property type="entry name" value="CBS-domain"/>
    <property type="match status" value="1"/>
</dbReference>
<evidence type="ECO:0000256" key="7">
    <source>
        <dbReference type="ARBA" id="ARBA00023173"/>
    </source>
</evidence>
<evidence type="ECO:0000256" key="1">
    <source>
        <dbReference type="ARBA" id="ARBA00004141"/>
    </source>
</evidence>
<feature type="transmembrane region" description="Helical" evidence="12">
    <location>
        <begin position="269"/>
        <end position="293"/>
    </location>
</feature>
<dbReference type="OrthoDB" id="9811720at2"/>
<comment type="caution">
    <text evidence="14">The sequence shown here is derived from an EMBL/GenBank/DDBJ whole genome shotgun (WGS) entry which is preliminary data.</text>
</comment>
<keyword evidence="10" id="KW-0129">CBS domain</keyword>
<feature type="transmembrane region" description="Helical" evidence="12">
    <location>
        <begin position="233"/>
        <end position="257"/>
    </location>
</feature>
<evidence type="ECO:0000256" key="12">
    <source>
        <dbReference type="SAM" id="Phobius"/>
    </source>
</evidence>
<dbReference type="SMART" id="SM00116">
    <property type="entry name" value="CBS"/>
    <property type="match status" value="2"/>
</dbReference>
<keyword evidence="7" id="KW-0869">Chloride channel</keyword>
<evidence type="ECO:0000313" key="15">
    <source>
        <dbReference type="Proteomes" id="UP000315751"/>
    </source>
</evidence>
<accession>A0A560HBE7</accession>
<feature type="domain" description="CBS" evidence="13">
    <location>
        <begin position="562"/>
        <end position="621"/>
    </location>
</feature>
<dbReference type="InterPro" id="IPR001807">
    <property type="entry name" value="ClC"/>
</dbReference>
<dbReference type="GO" id="GO:0005254">
    <property type="term" value="F:chloride channel activity"/>
    <property type="evidence" value="ECO:0007669"/>
    <property type="project" value="UniProtKB-KW"/>
</dbReference>
<evidence type="ECO:0000256" key="10">
    <source>
        <dbReference type="PROSITE-ProRule" id="PRU00703"/>
    </source>
</evidence>
<dbReference type="PROSITE" id="PS51371">
    <property type="entry name" value="CBS"/>
    <property type="match status" value="2"/>
</dbReference>
<keyword evidence="3 12" id="KW-0812">Transmembrane</keyword>
<dbReference type="CDD" id="cd02205">
    <property type="entry name" value="CBS_pair_SF"/>
    <property type="match status" value="1"/>
</dbReference>
<feature type="transmembrane region" description="Helical" evidence="12">
    <location>
        <begin position="398"/>
        <end position="421"/>
    </location>
</feature>
<evidence type="ECO:0000256" key="9">
    <source>
        <dbReference type="ARBA" id="ARBA00023303"/>
    </source>
</evidence>
<feature type="transmembrane region" description="Helical" evidence="12">
    <location>
        <begin position="50"/>
        <end position="72"/>
    </location>
</feature>
<feature type="transmembrane region" description="Helical" evidence="12">
    <location>
        <begin position="427"/>
        <end position="448"/>
    </location>
</feature>
<comment type="subcellular location">
    <subcellularLocation>
        <location evidence="1">Membrane</location>
        <topology evidence="1">Multi-pass membrane protein</topology>
    </subcellularLocation>
</comment>
<dbReference type="PRINTS" id="PR00762">
    <property type="entry name" value="CLCHANNEL"/>
</dbReference>
<proteinExistence type="predicted"/>
<dbReference type="PANTHER" id="PTHR43427:SF6">
    <property type="entry name" value="CHLORIDE CHANNEL PROTEIN CLC-E"/>
    <property type="match status" value="1"/>
</dbReference>
<evidence type="ECO:0000313" key="14">
    <source>
        <dbReference type="EMBL" id="TWB43676.1"/>
    </source>
</evidence>
<evidence type="ECO:0000256" key="4">
    <source>
        <dbReference type="ARBA" id="ARBA00022989"/>
    </source>
</evidence>
<evidence type="ECO:0000256" key="6">
    <source>
        <dbReference type="ARBA" id="ARBA00023136"/>
    </source>
</evidence>
<feature type="transmembrane region" description="Helical" evidence="12">
    <location>
        <begin position="92"/>
        <end position="118"/>
    </location>
</feature>
<dbReference type="RefSeq" id="WP_145730618.1">
    <property type="nucleotide sequence ID" value="NZ_VITR01000004.1"/>
</dbReference>
<feature type="transmembrane region" description="Helical" evidence="12">
    <location>
        <begin position="370"/>
        <end position="391"/>
    </location>
</feature>
<feature type="transmembrane region" description="Helical" evidence="12">
    <location>
        <begin position="305"/>
        <end position="322"/>
    </location>
</feature>
<keyword evidence="5" id="KW-0406">Ion transport</keyword>